<keyword evidence="3" id="KW-0862">Zinc</keyword>
<feature type="compositionally biased region" description="Basic and acidic residues" evidence="6">
    <location>
        <begin position="19"/>
        <end position="29"/>
    </location>
</feature>
<dbReference type="GeneID" id="28866231"/>
<proteinExistence type="inferred from homology"/>
<keyword evidence="5" id="KW-0687">Ribonucleoprotein</keyword>
<dbReference type="KEGG" id="chig:CH63R_07149"/>
<dbReference type="VEuPathDB" id="FungiDB:CH63R_07149"/>
<evidence type="ECO:0000256" key="2">
    <source>
        <dbReference type="ARBA" id="ARBA00010919"/>
    </source>
</evidence>
<evidence type="ECO:0000256" key="4">
    <source>
        <dbReference type="ARBA" id="ARBA00022980"/>
    </source>
</evidence>
<dbReference type="GO" id="GO:0006412">
    <property type="term" value="P:translation"/>
    <property type="evidence" value="ECO:0007669"/>
    <property type="project" value="InterPro"/>
</dbReference>
<dbReference type="PANTHER" id="PTHR11594">
    <property type="entry name" value="40S RIBOSOMAL PROTEIN S27"/>
    <property type="match status" value="1"/>
</dbReference>
<dbReference type="GO" id="GO:0005840">
    <property type="term" value="C:ribosome"/>
    <property type="evidence" value="ECO:0007669"/>
    <property type="project" value="UniProtKB-KW"/>
</dbReference>
<evidence type="ECO:0000256" key="6">
    <source>
        <dbReference type="SAM" id="MobiDB-lite"/>
    </source>
</evidence>
<dbReference type="InterPro" id="IPR023407">
    <property type="entry name" value="Ribosomal_eS27_Zn-bd_dom_sf"/>
</dbReference>
<evidence type="ECO:0000313" key="7">
    <source>
        <dbReference type="EMBL" id="OBR08384.1"/>
    </source>
</evidence>
<dbReference type="InterPro" id="IPR011332">
    <property type="entry name" value="Ribosomal_zn-bd"/>
</dbReference>
<evidence type="ECO:0000256" key="1">
    <source>
        <dbReference type="ARBA" id="ARBA00001947"/>
    </source>
</evidence>
<comment type="cofactor">
    <cofactor evidence="1">
        <name>Zn(2+)</name>
        <dbReference type="ChEBI" id="CHEBI:29105"/>
    </cofactor>
</comment>
<dbReference type="SUPFAM" id="SSF57829">
    <property type="entry name" value="Zn-binding ribosomal proteins"/>
    <property type="match status" value="1"/>
</dbReference>
<dbReference type="GO" id="GO:0003735">
    <property type="term" value="F:structural constituent of ribosome"/>
    <property type="evidence" value="ECO:0007669"/>
    <property type="project" value="InterPro"/>
</dbReference>
<keyword evidence="8" id="KW-1185">Reference proteome</keyword>
<feature type="region of interest" description="Disordered" evidence="6">
    <location>
        <begin position="18"/>
        <end position="44"/>
    </location>
</feature>
<comment type="caution">
    <text evidence="7">The sequence shown here is derived from an EMBL/GenBank/DDBJ whole genome shotgun (WGS) entry which is preliminary data.</text>
</comment>
<dbReference type="AlphaFoldDB" id="A0A1B7Y8Q1"/>
<dbReference type="EMBL" id="LTAN01000005">
    <property type="protein sequence ID" value="OBR08384.1"/>
    <property type="molecule type" value="Genomic_DNA"/>
</dbReference>
<evidence type="ECO:0000313" key="8">
    <source>
        <dbReference type="Proteomes" id="UP000092177"/>
    </source>
</evidence>
<name>A0A1B7Y8Q1_COLHI</name>
<dbReference type="HAMAP" id="MF_00371">
    <property type="entry name" value="Ribosomal_eS27"/>
    <property type="match status" value="1"/>
</dbReference>
<keyword evidence="4 7" id="KW-0689">Ribosomal protein</keyword>
<protein>
    <submittedName>
        <fullName evidence="7">40S ribosomal protein S27</fullName>
    </submittedName>
</protein>
<dbReference type="GO" id="GO:1990904">
    <property type="term" value="C:ribonucleoprotein complex"/>
    <property type="evidence" value="ECO:0007669"/>
    <property type="project" value="UniProtKB-KW"/>
</dbReference>
<dbReference type="Proteomes" id="UP000092177">
    <property type="component" value="Chromosome 5"/>
</dbReference>
<evidence type="ECO:0000256" key="3">
    <source>
        <dbReference type="ARBA" id="ARBA00022833"/>
    </source>
</evidence>
<dbReference type="Pfam" id="PF01667">
    <property type="entry name" value="Ribosomal_S27e"/>
    <property type="match status" value="1"/>
</dbReference>
<dbReference type="InterPro" id="IPR000592">
    <property type="entry name" value="Ribosomal_eS27"/>
</dbReference>
<comment type="similarity">
    <text evidence="2">Belongs to the eukaryotic ribosomal protein eS27 family.</text>
</comment>
<organism evidence="7 8">
    <name type="scientific">Colletotrichum higginsianum (strain IMI 349063)</name>
    <name type="common">Crucifer anthracnose fungus</name>
    <dbReference type="NCBI Taxonomy" id="759273"/>
    <lineage>
        <taxon>Eukaryota</taxon>
        <taxon>Fungi</taxon>
        <taxon>Dikarya</taxon>
        <taxon>Ascomycota</taxon>
        <taxon>Pezizomycotina</taxon>
        <taxon>Sordariomycetes</taxon>
        <taxon>Hypocreomycetidae</taxon>
        <taxon>Glomerellales</taxon>
        <taxon>Glomerellaceae</taxon>
        <taxon>Colletotrichum</taxon>
        <taxon>Colletotrichum destructivum species complex</taxon>
    </lineage>
</organism>
<reference evidence="8" key="1">
    <citation type="journal article" date="2017" name="BMC Genomics">
        <title>Gapless genome assembly of Colletotrichum higginsianum reveals chromosome structure and association of transposable elements with secondary metabolite gene clusters.</title>
        <authorList>
            <person name="Dallery J.-F."/>
            <person name="Lapalu N."/>
            <person name="Zampounis A."/>
            <person name="Pigne S."/>
            <person name="Luyten I."/>
            <person name="Amselem J."/>
            <person name="Wittenberg A.H.J."/>
            <person name="Zhou S."/>
            <person name="de Queiroz M.V."/>
            <person name="Robin G.P."/>
            <person name="Auger A."/>
            <person name="Hainaut M."/>
            <person name="Henrissat B."/>
            <person name="Kim K.-T."/>
            <person name="Lee Y.-H."/>
            <person name="Lespinet O."/>
            <person name="Schwartz D.C."/>
            <person name="Thon M.R."/>
            <person name="O'Connell R.J."/>
        </authorList>
    </citation>
    <scope>NUCLEOTIDE SEQUENCE [LARGE SCALE GENOMIC DNA]</scope>
    <source>
        <strain evidence="8">IMI 349063</strain>
    </source>
</reference>
<accession>A0A1B7Y8Q1</accession>
<dbReference type="Gene3D" id="2.20.25.100">
    <property type="entry name" value="Zn-binding ribosomal proteins"/>
    <property type="match status" value="1"/>
</dbReference>
<dbReference type="RefSeq" id="XP_018156902.1">
    <property type="nucleotide sequence ID" value="XM_018302124.1"/>
</dbReference>
<gene>
    <name evidence="7" type="ORF">CH63R_07149</name>
</gene>
<sequence>MLPHLACGDTRVNCYSPTNEERRQTRTTDRAGNPRKASTKKFQEEGKMVRQGCGGKEGHDDFVLAVDLLNPSPAAEARKHKLKTLVPAPRSFFMDVKCPGCFTITTVFSHAQTVVICQGCTTVLCQPTGGKARLTEGCSFRRK</sequence>
<evidence type="ECO:0000256" key="5">
    <source>
        <dbReference type="ARBA" id="ARBA00023274"/>
    </source>
</evidence>
<dbReference type="OrthoDB" id="5567124at2759"/>
<dbReference type="FunFam" id="2.20.25.100:FF:000001">
    <property type="entry name" value="40S ribosomal protein S27"/>
    <property type="match status" value="1"/>
</dbReference>